<dbReference type="EMBL" id="JAUEPU010000063">
    <property type="protein sequence ID" value="KAK0482934.1"/>
    <property type="molecule type" value="Genomic_DNA"/>
</dbReference>
<proteinExistence type="predicted"/>
<gene>
    <name evidence="1" type="ORF">EDD18DRAFT_1084576</name>
</gene>
<sequence length="108" mass="12204">MYEVLYPLLDGLSEPYPPFNETPELTAAVHNFLDYVNADTDRLSIFRDLASSRFQSLQPGGPWDSDNLHTCAGFFSALICRGIIHCTAYLEDPNNPVFFSDENAWNLI</sequence>
<organism evidence="1 2">
    <name type="scientific">Armillaria luteobubalina</name>
    <dbReference type="NCBI Taxonomy" id="153913"/>
    <lineage>
        <taxon>Eukaryota</taxon>
        <taxon>Fungi</taxon>
        <taxon>Dikarya</taxon>
        <taxon>Basidiomycota</taxon>
        <taxon>Agaricomycotina</taxon>
        <taxon>Agaricomycetes</taxon>
        <taxon>Agaricomycetidae</taxon>
        <taxon>Agaricales</taxon>
        <taxon>Marasmiineae</taxon>
        <taxon>Physalacriaceae</taxon>
        <taxon>Armillaria</taxon>
    </lineage>
</organism>
<evidence type="ECO:0000313" key="1">
    <source>
        <dbReference type="EMBL" id="KAK0482934.1"/>
    </source>
</evidence>
<comment type="caution">
    <text evidence="1">The sequence shown here is derived from an EMBL/GenBank/DDBJ whole genome shotgun (WGS) entry which is preliminary data.</text>
</comment>
<name>A0AA39PF56_9AGAR</name>
<reference evidence="1" key="1">
    <citation type="submission" date="2023-06" db="EMBL/GenBank/DDBJ databases">
        <authorList>
            <consortium name="Lawrence Berkeley National Laboratory"/>
            <person name="Ahrendt S."/>
            <person name="Sahu N."/>
            <person name="Indic B."/>
            <person name="Wong-Bajracharya J."/>
            <person name="Merenyi Z."/>
            <person name="Ke H.-M."/>
            <person name="Monk M."/>
            <person name="Kocsube S."/>
            <person name="Drula E."/>
            <person name="Lipzen A."/>
            <person name="Balint B."/>
            <person name="Henrissat B."/>
            <person name="Andreopoulos B."/>
            <person name="Martin F.M."/>
            <person name="Harder C.B."/>
            <person name="Rigling D."/>
            <person name="Ford K.L."/>
            <person name="Foster G.D."/>
            <person name="Pangilinan J."/>
            <person name="Papanicolaou A."/>
            <person name="Barry K."/>
            <person name="LaButti K."/>
            <person name="Viragh M."/>
            <person name="Koriabine M."/>
            <person name="Yan M."/>
            <person name="Riley R."/>
            <person name="Champramary S."/>
            <person name="Plett K.L."/>
            <person name="Tsai I.J."/>
            <person name="Slot J."/>
            <person name="Sipos G."/>
            <person name="Plett J."/>
            <person name="Nagy L.G."/>
            <person name="Grigoriev I.V."/>
        </authorList>
    </citation>
    <scope>NUCLEOTIDE SEQUENCE</scope>
    <source>
        <strain evidence="1">HWK02</strain>
    </source>
</reference>
<keyword evidence="2" id="KW-1185">Reference proteome</keyword>
<evidence type="ECO:0000313" key="2">
    <source>
        <dbReference type="Proteomes" id="UP001175228"/>
    </source>
</evidence>
<accession>A0AA39PF56</accession>
<dbReference type="AlphaFoldDB" id="A0AA39PF56"/>
<dbReference type="Proteomes" id="UP001175228">
    <property type="component" value="Unassembled WGS sequence"/>
</dbReference>
<protein>
    <submittedName>
        <fullName evidence="1">Uncharacterized protein</fullName>
    </submittedName>
</protein>